<dbReference type="GO" id="GO:0042910">
    <property type="term" value="F:xenobiotic transmembrane transporter activity"/>
    <property type="evidence" value="ECO:0007669"/>
    <property type="project" value="TreeGrafter"/>
</dbReference>
<dbReference type="Gene3D" id="3.30.70.1430">
    <property type="entry name" value="Multidrug efflux transporter AcrB pore domain"/>
    <property type="match status" value="2"/>
</dbReference>
<dbReference type="Gene3D" id="3.30.70.1440">
    <property type="entry name" value="Multidrug efflux transporter AcrB pore domain"/>
    <property type="match status" value="1"/>
</dbReference>
<dbReference type="SUPFAM" id="SSF82693">
    <property type="entry name" value="Multidrug efflux transporter AcrB pore domain, PN1, PN2, PC1 and PC2 subdomains"/>
    <property type="match status" value="3"/>
</dbReference>
<dbReference type="Gene3D" id="3.30.2090.10">
    <property type="entry name" value="Multidrug efflux transporter AcrB TolC docking domain, DN and DC subdomains"/>
    <property type="match status" value="2"/>
</dbReference>
<dbReference type="InParanoid" id="B2A6I0"/>
<dbReference type="GO" id="GO:0005886">
    <property type="term" value="C:plasma membrane"/>
    <property type="evidence" value="ECO:0007669"/>
    <property type="project" value="TreeGrafter"/>
</dbReference>
<dbReference type="RefSeq" id="WP_012448373.1">
    <property type="nucleotide sequence ID" value="NC_010718.1"/>
</dbReference>
<gene>
    <name evidence="2" type="ordered locus">Nther_1942</name>
</gene>
<feature type="transmembrane region" description="Helical" evidence="1">
    <location>
        <begin position="360"/>
        <end position="380"/>
    </location>
</feature>
<feature type="transmembrane region" description="Helical" evidence="1">
    <location>
        <begin position="12"/>
        <end position="32"/>
    </location>
</feature>
<dbReference type="STRING" id="457570.Nther_1942"/>
<keyword evidence="1" id="KW-1133">Transmembrane helix</keyword>
<feature type="transmembrane region" description="Helical" evidence="1">
    <location>
        <begin position="431"/>
        <end position="451"/>
    </location>
</feature>
<reference evidence="2 3" key="2">
    <citation type="journal article" date="2011" name="J. Bacteriol.">
        <title>Complete genome sequence of the anaerobic, halophilic alkalithermophile Natranaerobius thermophilus JW/NM-WN-LF.</title>
        <authorList>
            <person name="Zhao B."/>
            <person name="Mesbah N.M."/>
            <person name="Dalin E."/>
            <person name="Goodwin L."/>
            <person name="Nolan M."/>
            <person name="Pitluck S."/>
            <person name="Chertkov O."/>
            <person name="Brettin T.S."/>
            <person name="Han J."/>
            <person name="Larimer F.W."/>
            <person name="Land M.L."/>
            <person name="Hauser L."/>
            <person name="Kyrpides N."/>
            <person name="Wiegel J."/>
        </authorList>
    </citation>
    <scope>NUCLEOTIDE SEQUENCE [LARGE SCALE GENOMIC DNA]</scope>
    <source>
        <strain evidence="3">ATCC BAA-1301 / DSM 18059 / JW/NM-WN-LF</strain>
    </source>
</reference>
<name>B2A6I0_NATTJ</name>
<dbReference type="Pfam" id="PF00873">
    <property type="entry name" value="ACR_tran"/>
    <property type="match status" value="1"/>
</dbReference>
<dbReference type="FunCoup" id="B2A6I0">
    <property type="interactions" value="313"/>
</dbReference>
<dbReference type="HOGENOM" id="CLU_002755_1_2_9"/>
<feature type="transmembrane region" description="Helical" evidence="1">
    <location>
        <begin position="529"/>
        <end position="549"/>
    </location>
</feature>
<keyword evidence="3" id="KW-1185">Reference proteome</keyword>
<protein>
    <submittedName>
        <fullName evidence="2">Acriflavin resistance protein</fullName>
    </submittedName>
</protein>
<accession>B2A6I0</accession>
<feature type="transmembrane region" description="Helical" evidence="1">
    <location>
        <begin position="957"/>
        <end position="978"/>
    </location>
</feature>
<dbReference type="OrthoDB" id="9757876at2"/>
<feature type="transmembrane region" description="Helical" evidence="1">
    <location>
        <begin position="386"/>
        <end position="411"/>
    </location>
</feature>
<dbReference type="PANTHER" id="PTHR32063:SF0">
    <property type="entry name" value="SWARMING MOTILITY PROTEIN SWRC"/>
    <property type="match status" value="1"/>
</dbReference>
<feature type="transmembrane region" description="Helical" evidence="1">
    <location>
        <begin position="912"/>
        <end position="936"/>
    </location>
</feature>
<feature type="transmembrane region" description="Helical" evidence="1">
    <location>
        <begin position="859"/>
        <end position="875"/>
    </location>
</feature>
<evidence type="ECO:0000313" key="3">
    <source>
        <dbReference type="Proteomes" id="UP000001683"/>
    </source>
</evidence>
<dbReference type="Gene3D" id="3.30.70.1320">
    <property type="entry name" value="Multidrug efflux transporter AcrB pore domain like"/>
    <property type="match status" value="1"/>
</dbReference>
<keyword evidence="1" id="KW-0812">Transmembrane</keyword>
<feature type="transmembrane region" description="Helical" evidence="1">
    <location>
        <begin position="882"/>
        <end position="906"/>
    </location>
</feature>
<sequence>MFLSKIALKRPVTIIMAVVIILLLATVSFSRIPIDLYPDMELPVLFVQTDYEGAGPHEVENMVSRPLEETLSTVDNLSQITSISQQDSSQIIMEFDWGTDMDFAALDTRELIDMIGEQLPDDAGDPTVMQLDPDMMPILQVGINAPEMDLQEISELAEGTIQTQVERIEGVGEVNVMGGVEREIKIHVDPYLLSSYQEVSYENIREAIAANNMDISAGEIRDGDGKYAIRTIGQFEDPDEIKDIQIGVEGESPVKLGDVARVEDTVEDMEPLSRINQEPSVSLGIRNQSDANAVRVAQDVRAELANLEESLPGNVQFEIVTDQSTFIEESIDSIIEMGIIGAILAMIVLWLFLGNFRTTLIIGFAIPISIISTFNLMYFQGYTMNLITMGGLTLGIGMVVDSSIILLENIFRKREQGLSSYEGALQGSKEISGAIIAATLTSMAAFLPAAYTEGIAGIIFEPMAWTVVFALFASLLVALTLVPMLTDKVMGEGVDFNRKSYLPRKMDQGLQWLTNKYGQLVDWVLSKRFVVIVSFIGLMIITVLIFPLMGFEFFPPEDSGEITVDIQYPVGTPLDTTSDNLLELEEEISQVEGVETVFATAGGGGDFVVGGDSRSGTINVIMEDDHQRTTFEVVDEIRGLIPERGGVDVTVSADDMAEEGGGMEGEEDLTVLIKGDDMEELESISDEIAENALTVPGVVNTTTNFEDATMEIQIDVDEASADSYGLTTVTIGNFVRQVSEGELVSFYREGGEEYDITMEMEPSQGISVSTLESLLINTPTGEQVPLEEVASLEMAETPRQIEREDRVRTGTVGVQIEGRDIGRTAGDIREVLDESIELPPDYTMDFGGTYEMMMESFEGLGLALILAVLLVYMVMAAQFESLLYPFIVMFTIPLALIGVILALLVTGHSLSIVAFMGVIMLAGIVVNNGIVMVDFINKLYHEQGYNRIEAIVTAGKIRLRPILMTVLTTILGMLPMASGAGEGAEVRAPMAIAIIGGLAVSTIITLVLIPVVYSLFDDLRLRFHSKLARKEESGDLIVKN</sequence>
<dbReference type="KEGG" id="nth:Nther_1942"/>
<dbReference type="PANTHER" id="PTHR32063">
    <property type="match status" value="1"/>
</dbReference>
<dbReference type="Proteomes" id="UP000001683">
    <property type="component" value="Chromosome"/>
</dbReference>
<dbReference type="InterPro" id="IPR027463">
    <property type="entry name" value="AcrB_DN_DC_subdom"/>
</dbReference>
<dbReference type="SUPFAM" id="SSF82866">
    <property type="entry name" value="Multidrug efflux transporter AcrB transmembrane domain"/>
    <property type="match status" value="2"/>
</dbReference>
<feature type="transmembrane region" description="Helical" evidence="1">
    <location>
        <begin position="334"/>
        <end position="353"/>
    </location>
</feature>
<dbReference type="EMBL" id="CP001034">
    <property type="protein sequence ID" value="ACB85513.1"/>
    <property type="molecule type" value="Genomic_DNA"/>
</dbReference>
<dbReference type="Gene3D" id="1.20.1640.10">
    <property type="entry name" value="Multidrug efflux transporter AcrB transmembrane domain"/>
    <property type="match status" value="2"/>
</dbReference>
<evidence type="ECO:0000256" key="1">
    <source>
        <dbReference type="SAM" id="Phobius"/>
    </source>
</evidence>
<keyword evidence="1" id="KW-0472">Membrane</keyword>
<organism evidence="2 3">
    <name type="scientific">Natranaerobius thermophilus (strain ATCC BAA-1301 / DSM 18059 / JW/NM-WN-LF)</name>
    <dbReference type="NCBI Taxonomy" id="457570"/>
    <lineage>
        <taxon>Bacteria</taxon>
        <taxon>Bacillati</taxon>
        <taxon>Bacillota</taxon>
        <taxon>Clostridia</taxon>
        <taxon>Natranaerobiales</taxon>
        <taxon>Natranaerobiaceae</taxon>
        <taxon>Natranaerobius</taxon>
    </lineage>
</organism>
<proteinExistence type="predicted"/>
<dbReference type="SUPFAM" id="SSF82714">
    <property type="entry name" value="Multidrug efflux transporter AcrB TolC docking domain, DN and DC subdomains"/>
    <property type="match status" value="2"/>
</dbReference>
<dbReference type="AlphaFoldDB" id="B2A6I0"/>
<reference evidence="2 3" key="1">
    <citation type="submission" date="2008-04" db="EMBL/GenBank/DDBJ databases">
        <title>Complete sequence of chromosome of Natranaerobius thermophilus JW/NM-WN-LF.</title>
        <authorList>
            <consortium name="US DOE Joint Genome Institute"/>
            <person name="Copeland A."/>
            <person name="Lucas S."/>
            <person name="Lapidus A."/>
            <person name="Glavina del Rio T."/>
            <person name="Dalin E."/>
            <person name="Tice H."/>
            <person name="Bruce D."/>
            <person name="Goodwin L."/>
            <person name="Pitluck S."/>
            <person name="Chertkov O."/>
            <person name="Brettin T."/>
            <person name="Detter J.C."/>
            <person name="Han C."/>
            <person name="Kuske C.R."/>
            <person name="Schmutz J."/>
            <person name="Larimer F."/>
            <person name="Land M."/>
            <person name="Hauser L."/>
            <person name="Kyrpides N."/>
            <person name="Lykidis A."/>
            <person name="Mesbah N.M."/>
            <person name="Wiegel J."/>
        </authorList>
    </citation>
    <scope>NUCLEOTIDE SEQUENCE [LARGE SCALE GENOMIC DNA]</scope>
    <source>
        <strain evidence="3">ATCC BAA-1301 / DSM 18059 / JW/NM-WN-LF</strain>
    </source>
</reference>
<evidence type="ECO:0000313" key="2">
    <source>
        <dbReference type="EMBL" id="ACB85513.1"/>
    </source>
</evidence>
<dbReference type="eggNOG" id="COG0841">
    <property type="taxonomic scope" value="Bacteria"/>
</dbReference>
<dbReference type="InterPro" id="IPR001036">
    <property type="entry name" value="Acrflvin-R"/>
</dbReference>
<dbReference type="PRINTS" id="PR00702">
    <property type="entry name" value="ACRIFLAVINRP"/>
</dbReference>
<feature type="transmembrane region" description="Helical" evidence="1">
    <location>
        <begin position="990"/>
        <end position="1016"/>
    </location>
</feature>
<feature type="transmembrane region" description="Helical" evidence="1">
    <location>
        <begin position="463"/>
        <end position="482"/>
    </location>
</feature>